<dbReference type="AlphaFoldDB" id="A0A9P5NQ06"/>
<gene>
    <name evidence="3" type="ORF">CPB84DRAFT_1847106</name>
</gene>
<sequence length="173" mass="17447">MHIATILLLLSSGLLAVKAADPQFMKRQMTSSDPACMNACSTFFQDSNQPGGAPCTTGTQKDLQTCLNCLVSEDDETTVSADVSLFNQRCASSGVTVSAPSGSATETGGSTSTTTSSGSAASVESSGPPSTGTIAPTGGSNSTSSNLNGERSVKEVHVISVVVVLLSLGAYLM</sequence>
<feature type="compositionally biased region" description="Low complexity" evidence="1">
    <location>
        <begin position="98"/>
        <end position="130"/>
    </location>
</feature>
<reference evidence="3" key="1">
    <citation type="submission" date="2020-11" db="EMBL/GenBank/DDBJ databases">
        <authorList>
            <consortium name="DOE Joint Genome Institute"/>
            <person name="Ahrendt S."/>
            <person name="Riley R."/>
            <person name="Andreopoulos W."/>
            <person name="LaButti K."/>
            <person name="Pangilinan J."/>
            <person name="Ruiz-duenas F.J."/>
            <person name="Barrasa J.M."/>
            <person name="Sanchez-Garcia M."/>
            <person name="Camarero S."/>
            <person name="Miyauchi S."/>
            <person name="Serrano A."/>
            <person name="Linde D."/>
            <person name="Babiker R."/>
            <person name="Drula E."/>
            <person name="Ayuso-Fernandez I."/>
            <person name="Pacheco R."/>
            <person name="Padilla G."/>
            <person name="Ferreira P."/>
            <person name="Barriuso J."/>
            <person name="Kellner H."/>
            <person name="Castanera R."/>
            <person name="Alfaro M."/>
            <person name="Ramirez L."/>
            <person name="Pisabarro A.G."/>
            <person name="Kuo A."/>
            <person name="Tritt A."/>
            <person name="Lipzen A."/>
            <person name="He G."/>
            <person name="Yan M."/>
            <person name="Ng V."/>
            <person name="Cullen D."/>
            <person name="Martin F."/>
            <person name="Rosso M.-N."/>
            <person name="Henrissat B."/>
            <person name="Hibbett D."/>
            <person name="Martinez A.T."/>
            <person name="Grigoriev I.V."/>
        </authorList>
    </citation>
    <scope>NUCLEOTIDE SEQUENCE</scope>
    <source>
        <strain evidence="3">AH 44721</strain>
    </source>
</reference>
<name>A0A9P5NQ06_GYMJU</name>
<feature type="region of interest" description="Disordered" evidence="1">
    <location>
        <begin position="94"/>
        <end position="149"/>
    </location>
</feature>
<evidence type="ECO:0000256" key="1">
    <source>
        <dbReference type="SAM" id="MobiDB-lite"/>
    </source>
</evidence>
<evidence type="ECO:0000313" key="3">
    <source>
        <dbReference type="EMBL" id="KAF8900868.1"/>
    </source>
</evidence>
<evidence type="ECO:0000313" key="4">
    <source>
        <dbReference type="Proteomes" id="UP000724874"/>
    </source>
</evidence>
<protein>
    <submittedName>
        <fullName evidence="3">Uncharacterized protein</fullName>
    </submittedName>
</protein>
<evidence type="ECO:0000256" key="2">
    <source>
        <dbReference type="SAM" id="SignalP"/>
    </source>
</evidence>
<dbReference type="Proteomes" id="UP000724874">
    <property type="component" value="Unassembled WGS sequence"/>
</dbReference>
<proteinExistence type="predicted"/>
<keyword evidence="2" id="KW-0732">Signal</keyword>
<comment type="caution">
    <text evidence="3">The sequence shown here is derived from an EMBL/GenBank/DDBJ whole genome shotgun (WGS) entry which is preliminary data.</text>
</comment>
<keyword evidence="4" id="KW-1185">Reference proteome</keyword>
<feature type="chain" id="PRO_5040324897" evidence="2">
    <location>
        <begin position="20"/>
        <end position="173"/>
    </location>
</feature>
<accession>A0A9P5NQ06</accession>
<feature type="signal peptide" evidence="2">
    <location>
        <begin position="1"/>
        <end position="19"/>
    </location>
</feature>
<feature type="compositionally biased region" description="Low complexity" evidence="1">
    <location>
        <begin position="137"/>
        <end position="146"/>
    </location>
</feature>
<dbReference type="EMBL" id="JADNYJ010000045">
    <property type="protein sequence ID" value="KAF8900868.1"/>
    <property type="molecule type" value="Genomic_DNA"/>
</dbReference>
<organism evidence="3 4">
    <name type="scientific">Gymnopilus junonius</name>
    <name type="common">Spectacular rustgill mushroom</name>
    <name type="synonym">Gymnopilus spectabilis subsp. junonius</name>
    <dbReference type="NCBI Taxonomy" id="109634"/>
    <lineage>
        <taxon>Eukaryota</taxon>
        <taxon>Fungi</taxon>
        <taxon>Dikarya</taxon>
        <taxon>Basidiomycota</taxon>
        <taxon>Agaricomycotina</taxon>
        <taxon>Agaricomycetes</taxon>
        <taxon>Agaricomycetidae</taxon>
        <taxon>Agaricales</taxon>
        <taxon>Agaricineae</taxon>
        <taxon>Hymenogastraceae</taxon>
        <taxon>Gymnopilus</taxon>
    </lineage>
</organism>